<accession>A0A3S0I723</accession>
<gene>
    <name evidence="4" type="ORF">EJQ19_27205</name>
</gene>
<reference evidence="4 5" key="1">
    <citation type="submission" date="2018-12" db="EMBL/GenBank/DDBJ databases">
        <title>Bacillus ochoae sp. nov., Paenibacillus whitsoniae sp. nov., Paenibacillus spiritus sp. nov. Isolated from the Mars Exploration Rover during spacecraft assembly.</title>
        <authorList>
            <person name="Seuylemezian A."/>
            <person name="Vaishampayan P."/>
        </authorList>
    </citation>
    <scope>NUCLEOTIDE SEQUENCE [LARGE SCALE GENOMIC DNA]</scope>
    <source>
        <strain evidence="4 5">MER 54</strain>
    </source>
</reference>
<dbReference type="InterPro" id="IPR019196">
    <property type="entry name" value="ABC_transp_unknown"/>
</dbReference>
<feature type="transmembrane region" description="Helical" evidence="1">
    <location>
        <begin position="436"/>
        <end position="457"/>
    </location>
</feature>
<dbReference type="Pfam" id="PF09822">
    <property type="entry name" value="ABC_transp_aux"/>
    <property type="match status" value="1"/>
</dbReference>
<evidence type="ECO:0000313" key="5">
    <source>
        <dbReference type="Proteomes" id="UP000276128"/>
    </source>
</evidence>
<dbReference type="Proteomes" id="UP000276128">
    <property type="component" value="Unassembled WGS sequence"/>
</dbReference>
<name>A0A3S0I723_9BACL</name>
<evidence type="ECO:0000256" key="1">
    <source>
        <dbReference type="SAM" id="Phobius"/>
    </source>
</evidence>
<sequence>MNKWIRGTNATVLSIAAIGIFIILTIFLHSLKGFQVDLTKNKNFTLSEQTTSTLKSLDQNIHVISFTNSGDGNDFITRQVSDMIQEYKKQSSKITYDEYDMLKQPSMAKQYGVDQGGTIVFEIGDKKQSINYYELFTGQQDGSYTFSGEEKFTQAIKSLTSTEKHTVYMLSGHNEYPANALGAFRSALTAANYNIKDLNLYVEGKIPDDANMLMILGPENDLSDKEATLIQDYLKGKGKIYIALGFNKDMATKWKNLDAIMQTFGIQDQHAVAIEPKQTSLYDPLTIIPDYGSHDITSKLSSNNLVTMLRLAVSLNADDSAADYTKSLLLKSTDKAYGETDINLLAQSKTKQDAADVKGPLNLGYAIADKDNKPKAVILGGSTFVLDQDIQTQGNKDFALNSIGWLQEQKDQITIRPRQGDAYQQAMITPSQANTIFLTTIVFLPLLFLVIGGLIWWRRRRG</sequence>
<evidence type="ECO:0000313" key="4">
    <source>
        <dbReference type="EMBL" id="RTE03985.1"/>
    </source>
</evidence>
<feature type="transmembrane region" description="Helical" evidence="1">
    <location>
        <begin position="12"/>
        <end position="31"/>
    </location>
</feature>
<feature type="domain" description="ABC-type uncharacterised transport system" evidence="2">
    <location>
        <begin position="165"/>
        <end position="401"/>
    </location>
</feature>
<protein>
    <submittedName>
        <fullName evidence="4">ABC transporter</fullName>
    </submittedName>
</protein>
<evidence type="ECO:0000259" key="3">
    <source>
        <dbReference type="Pfam" id="PF23357"/>
    </source>
</evidence>
<feature type="domain" description="DUF7088" evidence="3">
    <location>
        <begin position="40"/>
        <end position="127"/>
    </location>
</feature>
<keyword evidence="1" id="KW-1133">Transmembrane helix</keyword>
<proteinExistence type="predicted"/>
<dbReference type="AlphaFoldDB" id="A0A3S0I723"/>
<dbReference type="RefSeq" id="WP_126144375.1">
    <property type="nucleotide sequence ID" value="NZ_RXHU01000096.1"/>
</dbReference>
<evidence type="ECO:0000259" key="2">
    <source>
        <dbReference type="Pfam" id="PF09822"/>
    </source>
</evidence>
<organism evidence="4 5">
    <name type="scientific">Paenibacillus whitsoniae</name>
    <dbReference type="NCBI Taxonomy" id="2496558"/>
    <lineage>
        <taxon>Bacteria</taxon>
        <taxon>Bacillati</taxon>
        <taxon>Bacillota</taxon>
        <taxon>Bacilli</taxon>
        <taxon>Bacillales</taxon>
        <taxon>Paenibacillaceae</taxon>
        <taxon>Paenibacillus</taxon>
    </lineage>
</organism>
<keyword evidence="5" id="KW-1185">Reference proteome</keyword>
<dbReference type="OrthoDB" id="9766228at2"/>
<keyword evidence="1" id="KW-0472">Membrane</keyword>
<dbReference type="Pfam" id="PF23357">
    <property type="entry name" value="DUF7088"/>
    <property type="match status" value="1"/>
</dbReference>
<dbReference type="InterPro" id="IPR055396">
    <property type="entry name" value="DUF7088"/>
</dbReference>
<comment type="caution">
    <text evidence="4">The sequence shown here is derived from an EMBL/GenBank/DDBJ whole genome shotgun (WGS) entry which is preliminary data.</text>
</comment>
<dbReference type="Gene3D" id="3.40.30.10">
    <property type="entry name" value="Glutaredoxin"/>
    <property type="match status" value="1"/>
</dbReference>
<keyword evidence="1" id="KW-0812">Transmembrane</keyword>
<dbReference type="EMBL" id="RXHU01000096">
    <property type="protein sequence ID" value="RTE03985.1"/>
    <property type="molecule type" value="Genomic_DNA"/>
</dbReference>